<dbReference type="OrthoDB" id="958614at2"/>
<keyword evidence="4" id="KW-1185">Reference proteome</keyword>
<dbReference type="Gene3D" id="3.40.50.2300">
    <property type="match status" value="1"/>
</dbReference>
<dbReference type="InterPro" id="IPR011006">
    <property type="entry name" value="CheY-like_superfamily"/>
</dbReference>
<protein>
    <submittedName>
        <fullName evidence="3">Response regulator</fullName>
    </submittedName>
</protein>
<dbReference type="Pfam" id="PF00072">
    <property type="entry name" value="Response_reg"/>
    <property type="match status" value="1"/>
</dbReference>
<dbReference type="InterPro" id="IPR001789">
    <property type="entry name" value="Sig_transdc_resp-reg_receiver"/>
</dbReference>
<dbReference type="InterPro" id="IPR052893">
    <property type="entry name" value="TCS_response_regulator"/>
</dbReference>
<name>A0A4R5DA89_9BACT</name>
<feature type="modified residue" description="4-aspartylphosphate" evidence="1">
    <location>
        <position position="59"/>
    </location>
</feature>
<dbReference type="EMBL" id="SMFL01000024">
    <property type="protein sequence ID" value="TDE08691.1"/>
    <property type="molecule type" value="Genomic_DNA"/>
</dbReference>
<dbReference type="AlphaFoldDB" id="A0A4R5DA89"/>
<feature type="domain" description="Response regulatory" evidence="2">
    <location>
        <begin position="6"/>
        <end position="128"/>
    </location>
</feature>
<dbReference type="SUPFAM" id="SSF52172">
    <property type="entry name" value="CheY-like"/>
    <property type="match status" value="1"/>
</dbReference>
<gene>
    <name evidence="3" type="ORF">E0F88_32185</name>
</gene>
<proteinExistence type="predicted"/>
<evidence type="ECO:0000313" key="4">
    <source>
        <dbReference type="Proteomes" id="UP000294850"/>
    </source>
</evidence>
<organism evidence="3 4">
    <name type="scientific">Dyadobacter psychrotolerans</name>
    <dbReference type="NCBI Taxonomy" id="2541721"/>
    <lineage>
        <taxon>Bacteria</taxon>
        <taxon>Pseudomonadati</taxon>
        <taxon>Bacteroidota</taxon>
        <taxon>Cytophagia</taxon>
        <taxon>Cytophagales</taxon>
        <taxon>Spirosomataceae</taxon>
        <taxon>Dyadobacter</taxon>
    </lineage>
</organism>
<comment type="caution">
    <text evidence="3">The sequence shown here is derived from an EMBL/GenBank/DDBJ whole genome shotgun (WGS) entry which is preliminary data.</text>
</comment>
<dbReference type="PANTHER" id="PTHR44520">
    <property type="entry name" value="RESPONSE REGULATOR RCP1-RELATED"/>
    <property type="match status" value="1"/>
</dbReference>
<evidence type="ECO:0000256" key="1">
    <source>
        <dbReference type="PROSITE-ProRule" id="PRU00169"/>
    </source>
</evidence>
<dbReference type="SMART" id="SM00448">
    <property type="entry name" value="REC"/>
    <property type="match status" value="1"/>
</dbReference>
<dbReference type="Proteomes" id="UP000294850">
    <property type="component" value="Unassembled WGS sequence"/>
</dbReference>
<sequence>MNKNGAIIIIEDDEDDQFLLEQAFNELGYENDRMYFPDGVAALEYLHGEISLPFLILSDINLPMLDGLDLRRKLKNDADMNLKCIPYLYLTTALNHQVVIDAYSASAQGFFVKPSSYEDIKDTIRLIVEYWRKCATPNNFLK</sequence>
<keyword evidence="1" id="KW-0597">Phosphoprotein</keyword>
<dbReference type="PANTHER" id="PTHR44520:SF2">
    <property type="entry name" value="RESPONSE REGULATOR RCP1"/>
    <property type="match status" value="1"/>
</dbReference>
<reference evidence="3 4" key="1">
    <citation type="submission" date="2019-03" db="EMBL/GenBank/DDBJ databases">
        <title>Dyadobacter AR-3-6 sp. nov., isolated from arctic soil.</title>
        <authorList>
            <person name="Chaudhary D.K."/>
        </authorList>
    </citation>
    <scope>NUCLEOTIDE SEQUENCE [LARGE SCALE GENOMIC DNA]</scope>
    <source>
        <strain evidence="3 4">AR-3-6</strain>
    </source>
</reference>
<accession>A0A4R5DA89</accession>
<dbReference type="PROSITE" id="PS50110">
    <property type="entry name" value="RESPONSE_REGULATORY"/>
    <property type="match status" value="1"/>
</dbReference>
<dbReference type="RefSeq" id="WP_131962688.1">
    <property type="nucleotide sequence ID" value="NZ_SMFL01000024.1"/>
</dbReference>
<dbReference type="GO" id="GO:0000160">
    <property type="term" value="P:phosphorelay signal transduction system"/>
    <property type="evidence" value="ECO:0007669"/>
    <property type="project" value="InterPro"/>
</dbReference>
<evidence type="ECO:0000259" key="2">
    <source>
        <dbReference type="PROSITE" id="PS50110"/>
    </source>
</evidence>
<evidence type="ECO:0000313" key="3">
    <source>
        <dbReference type="EMBL" id="TDE08691.1"/>
    </source>
</evidence>